<accession>A0ABW3K9W9</accession>
<dbReference type="RefSeq" id="WP_377582689.1">
    <property type="nucleotide sequence ID" value="NZ_JBHTKA010000008.1"/>
</dbReference>
<protein>
    <recommendedName>
        <fullName evidence="4">HPt domain-containing protein</fullName>
    </recommendedName>
</protein>
<dbReference type="SUPFAM" id="SSF47384">
    <property type="entry name" value="Homodimeric domain of signal transducing histidine kinase"/>
    <property type="match status" value="1"/>
</dbReference>
<dbReference type="Proteomes" id="UP001597112">
    <property type="component" value="Unassembled WGS sequence"/>
</dbReference>
<evidence type="ECO:0008006" key="4">
    <source>
        <dbReference type="Google" id="ProtNLM"/>
    </source>
</evidence>
<sequence length="141" mass="16686">MAGKFEDKVNVDEVRIQLETEAQRNKELERLNTQLKAQKQMLYKIIQELYEKEKENLLKSEELVAQKEEIELQNQKLLEYAFYNAHKVRGPLARILGLVYLLKREADNIGFVDKDRYLEKLSESANELDIAVREMSHFLDE</sequence>
<evidence type="ECO:0000313" key="2">
    <source>
        <dbReference type="EMBL" id="MFD1002001.1"/>
    </source>
</evidence>
<feature type="coiled-coil region" evidence="1">
    <location>
        <begin position="11"/>
        <end position="70"/>
    </location>
</feature>
<organism evidence="2 3">
    <name type="scientific">Ohtaekwangia kribbensis</name>
    <dbReference type="NCBI Taxonomy" id="688913"/>
    <lineage>
        <taxon>Bacteria</taxon>
        <taxon>Pseudomonadati</taxon>
        <taxon>Bacteroidota</taxon>
        <taxon>Cytophagia</taxon>
        <taxon>Cytophagales</taxon>
        <taxon>Fulvivirgaceae</taxon>
        <taxon>Ohtaekwangia</taxon>
    </lineage>
</organism>
<keyword evidence="3" id="KW-1185">Reference proteome</keyword>
<evidence type="ECO:0000313" key="3">
    <source>
        <dbReference type="Proteomes" id="UP001597112"/>
    </source>
</evidence>
<gene>
    <name evidence="2" type="ORF">ACFQ21_21930</name>
</gene>
<dbReference type="EMBL" id="JBHTKA010000008">
    <property type="protein sequence ID" value="MFD1002001.1"/>
    <property type="molecule type" value="Genomic_DNA"/>
</dbReference>
<dbReference type="InterPro" id="IPR036097">
    <property type="entry name" value="HisK_dim/P_sf"/>
</dbReference>
<proteinExistence type="predicted"/>
<comment type="caution">
    <text evidence="2">The sequence shown here is derived from an EMBL/GenBank/DDBJ whole genome shotgun (WGS) entry which is preliminary data.</text>
</comment>
<name>A0ABW3K9W9_9BACT</name>
<evidence type="ECO:0000256" key="1">
    <source>
        <dbReference type="SAM" id="Coils"/>
    </source>
</evidence>
<keyword evidence="1" id="KW-0175">Coiled coil</keyword>
<reference evidence="3" key="1">
    <citation type="journal article" date="2019" name="Int. J. Syst. Evol. Microbiol.">
        <title>The Global Catalogue of Microorganisms (GCM) 10K type strain sequencing project: providing services to taxonomists for standard genome sequencing and annotation.</title>
        <authorList>
            <consortium name="The Broad Institute Genomics Platform"/>
            <consortium name="The Broad Institute Genome Sequencing Center for Infectious Disease"/>
            <person name="Wu L."/>
            <person name="Ma J."/>
        </authorList>
    </citation>
    <scope>NUCLEOTIDE SEQUENCE [LARGE SCALE GENOMIC DNA]</scope>
    <source>
        <strain evidence="3">CCUG 58938</strain>
    </source>
</reference>